<dbReference type="KEGG" id="mff:MFFC18_13440"/>
<dbReference type="EMBL" id="CP042912">
    <property type="protein sequence ID" value="QEG21488.1"/>
    <property type="molecule type" value="Genomic_DNA"/>
</dbReference>
<organism evidence="1 2">
    <name type="scientific">Mariniblastus fucicola</name>
    <dbReference type="NCBI Taxonomy" id="980251"/>
    <lineage>
        <taxon>Bacteria</taxon>
        <taxon>Pseudomonadati</taxon>
        <taxon>Planctomycetota</taxon>
        <taxon>Planctomycetia</taxon>
        <taxon>Pirellulales</taxon>
        <taxon>Pirellulaceae</taxon>
        <taxon>Mariniblastus</taxon>
    </lineage>
</organism>
<dbReference type="Proteomes" id="UP000322214">
    <property type="component" value="Chromosome"/>
</dbReference>
<evidence type="ECO:0000313" key="1">
    <source>
        <dbReference type="EMBL" id="QEG21488.1"/>
    </source>
</evidence>
<accession>A0A5B9P509</accession>
<evidence type="ECO:0000313" key="2">
    <source>
        <dbReference type="Proteomes" id="UP000322214"/>
    </source>
</evidence>
<dbReference type="RefSeq" id="WP_148618681.1">
    <property type="nucleotide sequence ID" value="NZ_CP042912.1"/>
</dbReference>
<sequence>MTLPVLLDQVSDRLVAFEKEMLEKYVPVPVWVDWVVTFDENEDNDLGSSFHLNRDDVSAVIGFEKIDGRWRVCFIEMDCVDETLESEMAHVTSWTPMAELPLALRLKLLEGNPLKELELMLIERQQQLAERAKRVLRDLG</sequence>
<reference evidence="1 2" key="1">
    <citation type="submission" date="2019-08" db="EMBL/GenBank/DDBJ databases">
        <title>Deep-cultivation of Planctomycetes and their phenomic and genomic characterization uncovers novel biology.</title>
        <authorList>
            <person name="Wiegand S."/>
            <person name="Jogler M."/>
            <person name="Boedeker C."/>
            <person name="Pinto D."/>
            <person name="Vollmers J."/>
            <person name="Rivas-Marin E."/>
            <person name="Kohn T."/>
            <person name="Peeters S.H."/>
            <person name="Heuer A."/>
            <person name="Rast P."/>
            <person name="Oberbeckmann S."/>
            <person name="Bunk B."/>
            <person name="Jeske O."/>
            <person name="Meyerdierks A."/>
            <person name="Storesund J.E."/>
            <person name="Kallscheuer N."/>
            <person name="Luecker S."/>
            <person name="Lage O.M."/>
            <person name="Pohl T."/>
            <person name="Merkel B.J."/>
            <person name="Hornburger P."/>
            <person name="Mueller R.-W."/>
            <person name="Bruemmer F."/>
            <person name="Labrenz M."/>
            <person name="Spormann A.M."/>
            <person name="Op den Camp H."/>
            <person name="Overmann J."/>
            <person name="Amann R."/>
            <person name="Jetten M.S.M."/>
            <person name="Mascher T."/>
            <person name="Medema M.H."/>
            <person name="Devos D.P."/>
            <person name="Kaster A.-K."/>
            <person name="Ovreas L."/>
            <person name="Rohde M."/>
            <person name="Galperin M.Y."/>
            <person name="Jogler C."/>
        </authorList>
    </citation>
    <scope>NUCLEOTIDE SEQUENCE [LARGE SCALE GENOMIC DNA]</scope>
    <source>
        <strain evidence="1 2">FC18</strain>
    </source>
</reference>
<keyword evidence="2" id="KW-1185">Reference proteome</keyword>
<dbReference type="AlphaFoldDB" id="A0A5B9P509"/>
<protein>
    <submittedName>
        <fullName evidence="1">Uncharacterized protein</fullName>
    </submittedName>
</protein>
<proteinExistence type="predicted"/>
<name>A0A5B9P509_9BACT</name>
<gene>
    <name evidence="1" type="ORF">MFFC18_13440</name>
</gene>